<keyword evidence="5 8" id="KW-0460">Magnesium</keyword>
<evidence type="ECO:0000259" key="9">
    <source>
        <dbReference type="Pfam" id="PF01648"/>
    </source>
</evidence>
<keyword evidence="7 8" id="KW-0275">Fatty acid biosynthesis</keyword>
<evidence type="ECO:0000256" key="4">
    <source>
        <dbReference type="ARBA" id="ARBA00022832"/>
    </source>
</evidence>
<evidence type="ECO:0000256" key="3">
    <source>
        <dbReference type="ARBA" id="ARBA00022723"/>
    </source>
</evidence>
<dbReference type="KEGG" id="cmiu:B1H56_05305"/>
<comment type="similarity">
    <text evidence="8">Belongs to the P-Pant transferase superfamily. AcpS family.</text>
</comment>
<evidence type="ECO:0000256" key="7">
    <source>
        <dbReference type="ARBA" id="ARBA00023160"/>
    </source>
</evidence>
<dbReference type="GO" id="GO:0000287">
    <property type="term" value="F:magnesium ion binding"/>
    <property type="evidence" value="ECO:0007669"/>
    <property type="project" value="UniProtKB-UniRule"/>
</dbReference>
<evidence type="ECO:0000256" key="2">
    <source>
        <dbReference type="ARBA" id="ARBA00022679"/>
    </source>
</evidence>
<keyword evidence="8" id="KW-0963">Cytoplasm</keyword>
<accession>A0A136Q238</accession>
<gene>
    <name evidence="8" type="primary">acpS</name>
    <name evidence="10" type="ORF">HMPREF3293_01987</name>
</gene>
<reference evidence="11" key="1">
    <citation type="submission" date="2016-02" db="EMBL/GenBank/DDBJ databases">
        <authorList>
            <person name="Mitreva M."/>
            <person name="Pepin K.H."/>
            <person name="Mihindukulasuriya K.A."/>
            <person name="Fulton R."/>
            <person name="Fronick C."/>
            <person name="O'Laughlin M."/>
            <person name="Miner T."/>
            <person name="Herter B."/>
            <person name="Rosa B.A."/>
            <person name="Cordes M."/>
            <person name="Tomlinson C."/>
            <person name="Wollam A."/>
            <person name="Palsikar V.B."/>
            <person name="Mardis E.R."/>
            <person name="Wilson R.K."/>
        </authorList>
    </citation>
    <scope>NUCLEOTIDE SEQUENCE [LARGE SCALE GENOMIC DNA]</scope>
    <source>
        <strain evidence="11">DSM 22607</strain>
    </source>
</reference>
<comment type="caution">
    <text evidence="10">The sequence shown here is derived from an EMBL/GenBank/DDBJ whole genome shotgun (WGS) entry which is preliminary data.</text>
</comment>
<keyword evidence="11" id="KW-1185">Reference proteome</keyword>
<evidence type="ECO:0000256" key="5">
    <source>
        <dbReference type="ARBA" id="ARBA00022842"/>
    </source>
</evidence>
<dbReference type="PATRIC" id="fig|626937.4.peg.1966"/>
<comment type="function">
    <text evidence="8">Transfers the 4'-phosphopantetheine moiety from coenzyme A to a Ser of acyl-carrier-protein.</text>
</comment>
<dbReference type="InterPro" id="IPR004568">
    <property type="entry name" value="Ppantetheine-prot_Trfase_dom"/>
</dbReference>
<name>A0A136Q238_9FIRM</name>
<dbReference type="GO" id="GO:0008897">
    <property type="term" value="F:holo-[acyl-carrier-protein] synthase activity"/>
    <property type="evidence" value="ECO:0007669"/>
    <property type="project" value="UniProtKB-UniRule"/>
</dbReference>
<organism evidence="10 11">
    <name type="scientific">Christensenella minuta</name>
    <dbReference type="NCBI Taxonomy" id="626937"/>
    <lineage>
        <taxon>Bacteria</taxon>
        <taxon>Bacillati</taxon>
        <taxon>Bacillota</taxon>
        <taxon>Clostridia</taxon>
        <taxon>Christensenellales</taxon>
        <taxon>Christensenellaceae</taxon>
        <taxon>Christensenella</taxon>
    </lineage>
</organism>
<dbReference type="NCBIfam" id="TIGR00556">
    <property type="entry name" value="pantethn_trn"/>
    <property type="match status" value="1"/>
</dbReference>
<dbReference type="EC" id="2.7.8.7" evidence="8"/>
<dbReference type="OrthoDB" id="517356at2"/>
<comment type="subcellular location">
    <subcellularLocation>
        <location evidence="8">Cytoplasm</location>
    </subcellularLocation>
</comment>
<dbReference type="SUPFAM" id="SSF56214">
    <property type="entry name" value="4'-phosphopantetheinyl transferase"/>
    <property type="match status" value="1"/>
</dbReference>
<dbReference type="Pfam" id="PF01648">
    <property type="entry name" value="ACPS"/>
    <property type="match status" value="1"/>
</dbReference>
<keyword evidence="1 8" id="KW-0444">Lipid biosynthesis</keyword>
<dbReference type="Gene3D" id="3.90.470.20">
    <property type="entry name" value="4'-phosphopantetheinyl transferase domain"/>
    <property type="match status" value="1"/>
</dbReference>
<dbReference type="GO" id="GO:0005737">
    <property type="term" value="C:cytoplasm"/>
    <property type="evidence" value="ECO:0007669"/>
    <property type="project" value="UniProtKB-SubCell"/>
</dbReference>
<feature type="domain" description="4'-phosphopantetheinyl transferase" evidence="9">
    <location>
        <begin position="4"/>
        <end position="95"/>
    </location>
</feature>
<dbReference type="RefSeq" id="WP_066518149.1">
    <property type="nucleotide sequence ID" value="NZ_CABMOF010000001.1"/>
</dbReference>
<comment type="catalytic activity">
    <reaction evidence="8">
        <text>apo-[ACP] + CoA = holo-[ACP] + adenosine 3',5'-bisphosphate + H(+)</text>
        <dbReference type="Rhea" id="RHEA:12068"/>
        <dbReference type="Rhea" id="RHEA-COMP:9685"/>
        <dbReference type="Rhea" id="RHEA-COMP:9690"/>
        <dbReference type="ChEBI" id="CHEBI:15378"/>
        <dbReference type="ChEBI" id="CHEBI:29999"/>
        <dbReference type="ChEBI" id="CHEBI:57287"/>
        <dbReference type="ChEBI" id="CHEBI:58343"/>
        <dbReference type="ChEBI" id="CHEBI:64479"/>
        <dbReference type="EC" id="2.7.8.7"/>
    </reaction>
</comment>
<dbReference type="NCBIfam" id="TIGR00516">
    <property type="entry name" value="acpS"/>
    <property type="match status" value="1"/>
</dbReference>
<keyword evidence="2 8" id="KW-0808">Transferase</keyword>
<dbReference type="HAMAP" id="MF_00101">
    <property type="entry name" value="AcpS"/>
    <property type="match status" value="1"/>
</dbReference>
<evidence type="ECO:0000256" key="1">
    <source>
        <dbReference type="ARBA" id="ARBA00022516"/>
    </source>
</evidence>
<dbReference type="STRING" id="626937.HMPREF3293_01987"/>
<feature type="binding site" evidence="8">
    <location>
        <position position="55"/>
    </location>
    <ligand>
        <name>Mg(2+)</name>
        <dbReference type="ChEBI" id="CHEBI:18420"/>
    </ligand>
</feature>
<dbReference type="Proteomes" id="UP000070366">
    <property type="component" value="Unassembled WGS sequence"/>
</dbReference>
<dbReference type="InterPro" id="IPR037143">
    <property type="entry name" value="4-PPantetheinyl_Trfase_dom_sf"/>
</dbReference>
<proteinExistence type="inferred from homology"/>
<dbReference type="InterPro" id="IPR008278">
    <property type="entry name" value="4-PPantetheinyl_Trfase_dom"/>
</dbReference>
<dbReference type="GO" id="GO:0006633">
    <property type="term" value="P:fatty acid biosynthetic process"/>
    <property type="evidence" value="ECO:0007669"/>
    <property type="project" value="UniProtKB-UniRule"/>
</dbReference>
<keyword evidence="3 8" id="KW-0479">Metal-binding</keyword>
<evidence type="ECO:0000313" key="11">
    <source>
        <dbReference type="Proteomes" id="UP000070366"/>
    </source>
</evidence>
<dbReference type="InterPro" id="IPR002582">
    <property type="entry name" value="ACPS"/>
</dbReference>
<evidence type="ECO:0000256" key="8">
    <source>
        <dbReference type="HAMAP-Rule" id="MF_00101"/>
    </source>
</evidence>
<evidence type="ECO:0000313" key="10">
    <source>
        <dbReference type="EMBL" id="KXK64749.1"/>
    </source>
</evidence>
<protein>
    <recommendedName>
        <fullName evidence="8">Holo-[acyl-carrier-protein] synthase</fullName>
        <shortName evidence="8">Holo-ACP synthase</shortName>
        <ecNumber evidence="8">2.7.8.7</ecNumber>
    </recommendedName>
    <alternativeName>
        <fullName evidence="8">4'-phosphopantetheinyl transferase AcpS</fullName>
    </alternativeName>
</protein>
<evidence type="ECO:0000256" key="6">
    <source>
        <dbReference type="ARBA" id="ARBA00023098"/>
    </source>
</evidence>
<keyword evidence="6 8" id="KW-0443">Lipid metabolism</keyword>
<sequence length="121" mass="13134">MIIGVGIDSLRIARMENAVKREAFLNRVFTENERRYLNGKKLAAQSAAGMFCAKEAVLKALSLGIIDAKLTDIEILHKTNGAPYAVLHGSLKMEASLHISITHTEETASAVAILEEEGQAK</sequence>
<dbReference type="AlphaFoldDB" id="A0A136Q238"/>
<comment type="cofactor">
    <cofactor evidence="8">
        <name>Mg(2+)</name>
        <dbReference type="ChEBI" id="CHEBI:18420"/>
    </cofactor>
</comment>
<feature type="binding site" evidence="8">
    <location>
        <position position="8"/>
    </location>
    <ligand>
        <name>Mg(2+)</name>
        <dbReference type="ChEBI" id="CHEBI:18420"/>
    </ligand>
</feature>
<keyword evidence="4 8" id="KW-0276">Fatty acid metabolism</keyword>
<dbReference type="EMBL" id="LSZW01000063">
    <property type="protein sequence ID" value="KXK64749.1"/>
    <property type="molecule type" value="Genomic_DNA"/>
</dbReference>